<dbReference type="InterPro" id="IPR022284">
    <property type="entry name" value="GPAT/DHAPAT"/>
</dbReference>
<keyword evidence="3" id="KW-1185">Reference proteome</keyword>
<proteinExistence type="predicted"/>
<evidence type="ECO:0000259" key="1">
    <source>
        <dbReference type="Pfam" id="PF19277"/>
    </source>
</evidence>
<dbReference type="GO" id="GO:0006631">
    <property type="term" value="P:fatty acid metabolic process"/>
    <property type="evidence" value="ECO:0007669"/>
    <property type="project" value="TreeGrafter"/>
</dbReference>
<dbReference type="PANTHER" id="PTHR12563:SF17">
    <property type="entry name" value="DIHYDROXYACETONE PHOSPHATE ACYLTRANSFERASE"/>
    <property type="match status" value="1"/>
</dbReference>
<protein>
    <recommendedName>
        <fullName evidence="1">GPAT/DHAPAT C-terminal domain-containing protein</fullName>
    </recommendedName>
</protein>
<organism evidence="2 3">
    <name type="scientific">Ciona savignyi</name>
    <name type="common">Pacific transparent sea squirt</name>
    <dbReference type="NCBI Taxonomy" id="51511"/>
    <lineage>
        <taxon>Eukaryota</taxon>
        <taxon>Metazoa</taxon>
        <taxon>Chordata</taxon>
        <taxon>Tunicata</taxon>
        <taxon>Ascidiacea</taxon>
        <taxon>Phlebobranchia</taxon>
        <taxon>Cionidae</taxon>
        <taxon>Ciona</taxon>
    </lineage>
</organism>
<dbReference type="GO" id="GO:0004366">
    <property type="term" value="F:glycerol-3-phosphate O-acyltransferase activity"/>
    <property type="evidence" value="ECO:0007669"/>
    <property type="project" value="TreeGrafter"/>
</dbReference>
<evidence type="ECO:0000313" key="2">
    <source>
        <dbReference type="Ensembl" id="ENSCSAVP00000003288.1"/>
    </source>
</evidence>
<dbReference type="PANTHER" id="PTHR12563">
    <property type="entry name" value="GLYCEROL-3-PHOSPHATE ACYLTRANSFERASE"/>
    <property type="match status" value="1"/>
</dbReference>
<dbReference type="GO" id="GO:0005778">
    <property type="term" value="C:peroxisomal membrane"/>
    <property type="evidence" value="ECO:0007669"/>
    <property type="project" value="TreeGrafter"/>
</dbReference>
<dbReference type="GO" id="GO:0031966">
    <property type="term" value="C:mitochondrial membrane"/>
    <property type="evidence" value="ECO:0007669"/>
    <property type="project" value="TreeGrafter"/>
</dbReference>
<dbReference type="GO" id="GO:0008611">
    <property type="term" value="P:ether lipid biosynthetic process"/>
    <property type="evidence" value="ECO:0007669"/>
    <property type="project" value="TreeGrafter"/>
</dbReference>
<evidence type="ECO:0000313" key="3">
    <source>
        <dbReference type="Proteomes" id="UP000007875"/>
    </source>
</evidence>
<dbReference type="GO" id="GO:0016287">
    <property type="term" value="F:glycerone-phosphate O-acyltransferase activity"/>
    <property type="evidence" value="ECO:0007669"/>
    <property type="project" value="TreeGrafter"/>
</dbReference>
<dbReference type="GO" id="GO:0019432">
    <property type="term" value="P:triglyceride biosynthetic process"/>
    <property type="evidence" value="ECO:0007669"/>
    <property type="project" value="TreeGrafter"/>
</dbReference>
<dbReference type="Proteomes" id="UP000007875">
    <property type="component" value="Unassembled WGS sequence"/>
</dbReference>
<reference evidence="2" key="2">
    <citation type="submission" date="2025-08" db="UniProtKB">
        <authorList>
            <consortium name="Ensembl"/>
        </authorList>
    </citation>
    <scope>IDENTIFICATION</scope>
</reference>
<dbReference type="InterPro" id="IPR045520">
    <property type="entry name" value="GPAT/DHAPAT_C"/>
</dbReference>
<dbReference type="HOGENOM" id="CLU_1261104_0_0_1"/>
<dbReference type="Ensembl" id="ENSCSAVT00000003339.1">
    <property type="protein sequence ID" value="ENSCSAVP00000003288.1"/>
    <property type="gene ID" value="ENSCSAVG00000001961.1"/>
</dbReference>
<dbReference type="GO" id="GO:0008654">
    <property type="term" value="P:phospholipid biosynthetic process"/>
    <property type="evidence" value="ECO:0007669"/>
    <property type="project" value="TreeGrafter"/>
</dbReference>
<dbReference type="Pfam" id="PF19277">
    <property type="entry name" value="GPAT_C"/>
    <property type="match status" value="1"/>
</dbReference>
<name>H2YD90_CIOSA</name>
<reference evidence="3" key="1">
    <citation type="submission" date="2003-08" db="EMBL/GenBank/DDBJ databases">
        <authorList>
            <person name="Birren B."/>
            <person name="Nusbaum C."/>
            <person name="Abebe A."/>
            <person name="Abouelleil A."/>
            <person name="Adekoya E."/>
            <person name="Ait-zahra M."/>
            <person name="Allen N."/>
            <person name="Allen T."/>
            <person name="An P."/>
            <person name="Anderson M."/>
            <person name="Anderson S."/>
            <person name="Arachchi H."/>
            <person name="Armbruster J."/>
            <person name="Bachantsang P."/>
            <person name="Baldwin J."/>
            <person name="Barry A."/>
            <person name="Bayul T."/>
            <person name="Blitshsteyn B."/>
            <person name="Bloom T."/>
            <person name="Blye J."/>
            <person name="Boguslavskiy L."/>
            <person name="Borowsky M."/>
            <person name="Boukhgalter B."/>
            <person name="Brunache A."/>
            <person name="Butler J."/>
            <person name="Calixte N."/>
            <person name="Calvo S."/>
            <person name="Camarata J."/>
            <person name="Campo K."/>
            <person name="Chang J."/>
            <person name="Cheshatsang Y."/>
            <person name="Citroen M."/>
            <person name="Collymore A."/>
            <person name="Considine T."/>
            <person name="Cook A."/>
            <person name="Cooke P."/>
            <person name="Corum B."/>
            <person name="Cuomo C."/>
            <person name="David R."/>
            <person name="Dawoe T."/>
            <person name="Degray S."/>
            <person name="Dodge S."/>
            <person name="Dooley K."/>
            <person name="Dorje P."/>
            <person name="Dorjee K."/>
            <person name="Dorris L."/>
            <person name="Duffey N."/>
            <person name="Dupes A."/>
            <person name="Elkins T."/>
            <person name="Engels R."/>
            <person name="Erickson J."/>
            <person name="Farina A."/>
            <person name="Faro S."/>
            <person name="Ferreira P."/>
            <person name="Fischer H."/>
            <person name="Fitzgerald M."/>
            <person name="Foley K."/>
            <person name="Gage D."/>
            <person name="Galagan J."/>
            <person name="Gearin G."/>
            <person name="Gnerre S."/>
            <person name="Gnirke A."/>
            <person name="Goyette A."/>
            <person name="Graham J."/>
            <person name="Grandbois E."/>
            <person name="Gyaltsen K."/>
            <person name="Hafez N."/>
            <person name="Hagopian D."/>
            <person name="Hagos B."/>
            <person name="Hall J."/>
            <person name="Hatcher B."/>
            <person name="Heller A."/>
            <person name="Higgins H."/>
            <person name="Honan T."/>
            <person name="Horn A."/>
            <person name="Houde N."/>
            <person name="Hughes L."/>
            <person name="Hulme W."/>
            <person name="Husby E."/>
            <person name="Iliev I."/>
            <person name="Jaffe D."/>
            <person name="Jones C."/>
            <person name="Kamal M."/>
            <person name="Kamat A."/>
            <person name="Kamvysselis M."/>
            <person name="Karlsson E."/>
            <person name="Kells C."/>
            <person name="Kieu A."/>
            <person name="Kisner P."/>
            <person name="Kodira C."/>
            <person name="Kulbokas E."/>
            <person name="Labutti K."/>
            <person name="Lama D."/>
            <person name="Landers T."/>
            <person name="Leger J."/>
            <person name="Levine S."/>
            <person name="Lewis D."/>
            <person name="Lewis T."/>
            <person name="Lindblad-toh K."/>
            <person name="Liu X."/>
            <person name="Lokyitsang T."/>
            <person name="Lokyitsang Y."/>
            <person name="Lucien O."/>
            <person name="Lui A."/>
            <person name="Ma L.J."/>
            <person name="Mabbitt R."/>
            <person name="Macdonald J."/>
            <person name="Maclean C."/>
            <person name="Major J."/>
            <person name="Manning J."/>
            <person name="Marabella R."/>
            <person name="Maru K."/>
            <person name="Matthews C."/>
            <person name="Mauceli E."/>
            <person name="Mccarthy M."/>
            <person name="Mcdonough S."/>
            <person name="Mcghee T."/>
            <person name="Meldrim J."/>
            <person name="Meneus L."/>
            <person name="Mesirov J."/>
            <person name="Mihalev A."/>
            <person name="Mihova T."/>
            <person name="Mikkelsen T."/>
            <person name="Mlenga V."/>
            <person name="Moru K."/>
            <person name="Mozes J."/>
            <person name="Mulrain L."/>
            <person name="Munson G."/>
            <person name="Naylor J."/>
            <person name="Newes C."/>
            <person name="Nguyen C."/>
            <person name="Nguyen N."/>
            <person name="Nguyen T."/>
            <person name="Nicol R."/>
            <person name="Nielsen C."/>
            <person name="Nizzari M."/>
            <person name="Norbu C."/>
            <person name="Norbu N."/>
            <person name="O'donnell P."/>
            <person name="Okoawo O."/>
            <person name="O'leary S."/>
            <person name="Omotosho B."/>
            <person name="O'neill K."/>
            <person name="Osman S."/>
            <person name="Parker S."/>
            <person name="Perrin D."/>
            <person name="Phunkhang P."/>
            <person name="Piqani B."/>
            <person name="Purcell S."/>
            <person name="Rachupka T."/>
            <person name="Ramasamy U."/>
            <person name="Rameau R."/>
            <person name="Ray V."/>
            <person name="Raymond C."/>
            <person name="Retta R."/>
            <person name="Richardson S."/>
            <person name="Rise C."/>
            <person name="Rodriguez J."/>
            <person name="Rogers J."/>
            <person name="Rogov P."/>
            <person name="Rutman M."/>
            <person name="Schupbach R."/>
            <person name="Seaman C."/>
            <person name="Settipalli S."/>
            <person name="Sharpe T."/>
            <person name="Sheridan J."/>
            <person name="Sherpa N."/>
            <person name="Shi J."/>
            <person name="Smirnov S."/>
            <person name="Smith C."/>
            <person name="Sougnez C."/>
            <person name="Spencer B."/>
            <person name="Stalker J."/>
            <person name="Stange-thomann N."/>
            <person name="Stavropoulos S."/>
            <person name="Stetson K."/>
            <person name="Stone C."/>
            <person name="Stone S."/>
            <person name="Stubbs M."/>
            <person name="Talamas J."/>
            <person name="Tchuinga P."/>
            <person name="Tenzing P."/>
            <person name="Tesfaye S."/>
            <person name="Theodore J."/>
            <person name="Thoulutsang Y."/>
            <person name="Topham K."/>
            <person name="Towey S."/>
            <person name="Tsamla T."/>
            <person name="Tsomo N."/>
            <person name="Vallee D."/>
            <person name="Vassiliev H."/>
            <person name="Venkataraman V."/>
            <person name="Vinson J."/>
            <person name="Vo A."/>
            <person name="Wade C."/>
            <person name="Wang S."/>
            <person name="Wangchuk T."/>
            <person name="Wangdi T."/>
            <person name="Whittaker C."/>
            <person name="Wilkinson J."/>
            <person name="Wu Y."/>
            <person name="Wyman D."/>
            <person name="Yadav S."/>
            <person name="Yang S."/>
            <person name="Yang X."/>
            <person name="Yeager S."/>
            <person name="Yee E."/>
            <person name="Young G."/>
            <person name="Zainoun J."/>
            <person name="Zembeck L."/>
            <person name="Zimmer A."/>
            <person name="Zody M."/>
            <person name="Lander E."/>
        </authorList>
    </citation>
    <scope>NUCLEOTIDE SEQUENCE [LARGE SCALE GENOMIC DNA]</scope>
</reference>
<reference evidence="2" key="3">
    <citation type="submission" date="2025-09" db="UniProtKB">
        <authorList>
            <consortium name="Ensembl"/>
        </authorList>
    </citation>
    <scope>IDENTIFICATION</scope>
</reference>
<dbReference type="AlphaFoldDB" id="H2YD90"/>
<accession>H2YD90</accession>
<dbReference type="STRING" id="51511.ENSCSAVP00000003288"/>
<sequence length="219" mass="24681">MIASYRNQLLHYLIRPAILAYILNKHSNGEEKVTFTRDSCAEDFSFLSKLLCKDFIFVPGKTDRDLDEAIQFYTAIGVLSKDNSKYTVESHANRVLVFMRTVFSSFVVGYWLTSQFLISSETSLVIPNCYTQIQQWIAAHLDTPGVEHEMLSLNLISHAVHGLEGLGGVIINKNQTPKMLDIVPSRLVQLAFYISQFTEVPKINGNSPLVAFNPLAHKL</sequence>
<dbReference type="eggNOG" id="KOG3730">
    <property type="taxonomic scope" value="Eukaryota"/>
</dbReference>
<dbReference type="InParanoid" id="H2YD90"/>
<feature type="domain" description="GPAT/DHAPAT C-terminal" evidence="1">
    <location>
        <begin position="3"/>
        <end position="140"/>
    </location>
</feature>